<comment type="caution">
    <text evidence="1">The sequence shown here is derived from an EMBL/GenBank/DDBJ whole genome shotgun (WGS) entry which is preliminary data.</text>
</comment>
<evidence type="ECO:0000313" key="1">
    <source>
        <dbReference type="EMBL" id="CAK5100203.1"/>
    </source>
</evidence>
<reference evidence="1" key="1">
    <citation type="submission" date="2023-11" db="EMBL/GenBank/DDBJ databases">
        <authorList>
            <person name="Poullet M."/>
        </authorList>
    </citation>
    <scope>NUCLEOTIDE SEQUENCE</scope>
    <source>
        <strain evidence="1">E1834</strain>
    </source>
</reference>
<keyword evidence="2" id="KW-1185">Reference proteome</keyword>
<evidence type="ECO:0000313" key="2">
    <source>
        <dbReference type="Proteomes" id="UP001497535"/>
    </source>
</evidence>
<protein>
    <submittedName>
        <fullName evidence="1">Uncharacterized protein</fullName>
    </submittedName>
</protein>
<sequence>MKNAQNNMGNHSNNEIKEAEINNSGQAKTSTTSFEIWSDSENEEPQPELESIFKTTLEEAENSEKKKCYKDSNGTLVCEWNGGKKSEKNKSHEIIELENEIHSTTSEIQPEPEPVGIRVTFYYFMGICRIFLTSRSFF</sequence>
<name>A0ACB1ARL3_MELEN</name>
<dbReference type="Proteomes" id="UP001497535">
    <property type="component" value="Unassembled WGS sequence"/>
</dbReference>
<proteinExistence type="predicted"/>
<dbReference type="EMBL" id="CAVMJV010000107">
    <property type="protein sequence ID" value="CAK5100203.1"/>
    <property type="molecule type" value="Genomic_DNA"/>
</dbReference>
<organism evidence="1 2">
    <name type="scientific">Meloidogyne enterolobii</name>
    <name type="common">Root-knot nematode worm</name>
    <name type="synonym">Meloidogyne mayaguensis</name>
    <dbReference type="NCBI Taxonomy" id="390850"/>
    <lineage>
        <taxon>Eukaryota</taxon>
        <taxon>Metazoa</taxon>
        <taxon>Ecdysozoa</taxon>
        <taxon>Nematoda</taxon>
        <taxon>Chromadorea</taxon>
        <taxon>Rhabditida</taxon>
        <taxon>Tylenchina</taxon>
        <taxon>Tylenchomorpha</taxon>
        <taxon>Tylenchoidea</taxon>
        <taxon>Meloidogynidae</taxon>
        <taxon>Meloidogyninae</taxon>
        <taxon>Meloidogyne</taxon>
    </lineage>
</organism>
<gene>
    <name evidence="1" type="ORF">MENTE1834_LOCUS42006</name>
</gene>
<accession>A0ACB1ARL3</accession>